<protein>
    <submittedName>
        <fullName evidence="1">Uncharacterized protein</fullName>
    </submittedName>
</protein>
<geneLocation type="plasmid" evidence="1 2">
    <name>unnamed2</name>
</geneLocation>
<reference evidence="1 2" key="1">
    <citation type="submission" date="2020-10" db="EMBL/GenBank/DDBJ databases">
        <title>Degradation of 1,4-Dioxane by Xanthobacter sp. YN2, via a Novel Group-2 Soluble Di-Iron Monooxygenase.</title>
        <authorList>
            <person name="Ma F."/>
            <person name="Wang Y."/>
            <person name="Yang J."/>
            <person name="Guo H."/>
            <person name="Su D."/>
            <person name="Yu L."/>
        </authorList>
    </citation>
    <scope>NUCLEOTIDE SEQUENCE [LARGE SCALE GENOMIC DNA]</scope>
    <source>
        <strain evidence="1 2">YN2</strain>
        <plasmid evidence="1 2">unnamed2</plasmid>
    </source>
</reference>
<dbReference type="RefSeq" id="WP_203197022.1">
    <property type="nucleotide sequence ID" value="NZ_CP063364.1"/>
</dbReference>
<dbReference type="Proteomes" id="UP000596427">
    <property type="component" value="Plasmid unnamed2"/>
</dbReference>
<organism evidence="1 2">
    <name type="scientific">Xanthobacter dioxanivorans</name>
    <dbReference type="NCBI Taxonomy" id="2528964"/>
    <lineage>
        <taxon>Bacteria</taxon>
        <taxon>Pseudomonadati</taxon>
        <taxon>Pseudomonadota</taxon>
        <taxon>Alphaproteobacteria</taxon>
        <taxon>Hyphomicrobiales</taxon>
        <taxon>Xanthobacteraceae</taxon>
        <taxon>Xanthobacter</taxon>
    </lineage>
</organism>
<sequence>MTRTLPRPHLGAQHPQNVPLSEWNDGWLKLSVAHHTGTGFLLATDAEKRANGWPLTRAEMIALLIERNDIPAAGVGEPATAPAGAPDWGELATRIAEAVLLELGHGSNASRDPGADRRRDRLCAVIQPLLEAERKRGS</sequence>
<accession>A0A974SLY9</accession>
<proteinExistence type="predicted"/>
<evidence type="ECO:0000313" key="2">
    <source>
        <dbReference type="Proteomes" id="UP000596427"/>
    </source>
</evidence>
<gene>
    <name evidence="1" type="ORF">EZH22_30145</name>
</gene>
<evidence type="ECO:0000313" key="1">
    <source>
        <dbReference type="EMBL" id="QRG10147.1"/>
    </source>
</evidence>
<dbReference type="AlphaFoldDB" id="A0A974SLY9"/>
<keyword evidence="2" id="KW-1185">Reference proteome</keyword>
<keyword evidence="1" id="KW-0614">Plasmid</keyword>
<dbReference type="KEGG" id="xdi:EZH22_30145"/>
<name>A0A974SLY9_9HYPH</name>
<dbReference type="EMBL" id="CP063364">
    <property type="protein sequence ID" value="QRG10147.1"/>
    <property type="molecule type" value="Genomic_DNA"/>
</dbReference>